<evidence type="ECO:0000313" key="5">
    <source>
        <dbReference type="EMBL" id="CAG5056006.1"/>
    </source>
</evidence>
<protein>
    <submittedName>
        <fullName evidence="5">(apollo) hypothetical protein</fullName>
    </submittedName>
</protein>
<feature type="region of interest" description="Disordered" evidence="1">
    <location>
        <begin position="595"/>
        <end position="618"/>
    </location>
</feature>
<proteinExistence type="predicted"/>
<dbReference type="EMBL" id="CAJQZP010001593">
    <property type="protein sequence ID" value="CAG5056006.1"/>
    <property type="molecule type" value="Genomic_DNA"/>
</dbReference>
<dbReference type="SMART" id="SM00409">
    <property type="entry name" value="IG"/>
    <property type="match status" value="4"/>
</dbReference>
<comment type="caution">
    <text evidence="5">The sequence shown here is derived from an EMBL/GenBank/DDBJ whole genome shotgun (WGS) entry which is preliminary data.</text>
</comment>
<accession>A0A8S3Y5M8</accession>
<evidence type="ECO:0000256" key="2">
    <source>
        <dbReference type="SAM" id="Phobius"/>
    </source>
</evidence>
<dbReference type="InterPro" id="IPR003599">
    <property type="entry name" value="Ig_sub"/>
</dbReference>
<dbReference type="OrthoDB" id="10253878at2759"/>
<keyword evidence="2" id="KW-1133">Transmembrane helix</keyword>
<feature type="domain" description="Immunoglobulin" evidence="4">
    <location>
        <begin position="450"/>
        <end position="553"/>
    </location>
</feature>
<reference evidence="5" key="1">
    <citation type="submission" date="2021-04" db="EMBL/GenBank/DDBJ databases">
        <authorList>
            <person name="Tunstrom K."/>
        </authorList>
    </citation>
    <scope>NUCLEOTIDE SEQUENCE</scope>
</reference>
<keyword evidence="3" id="KW-0732">Signal</keyword>
<evidence type="ECO:0000313" key="6">
    <source>
        <dbReference type="Proteomes" id="UP000691718"/>
    </source>
</evidence>
<evidence type="ECO:0000259" key="4">
    <source>
        <dbReference type="SMART" id="SM00409"/>
    </source>
</evidence>
<dbReference type="AlphaFoldDB" id="A0A8S3Y5M8"/>
<feature type="signal peptide" evidence="3">
    <location>
        <begin position="1"/>
        <end position="25"/>
    </location>
</feature>
<evidence type="ECO:0000256" key="1">
    <source>
        <dbReference type="SAM" id="MobiDB-lite"/>
    </source>
</evidence>
<feature type="domain" description="Immunoglobulin" evidence="4">
    <location>
        <begin position="347"/>
        <end position="443"/>
    </location>
</feature>
<evidence type="ECO:0000256" key="3">
    <source>
        <dbReference type="SAM" id="SignalP"/>
    </source>
</evidence>
<feature type="transmembrane region" description="Helical" evidence="2">
    <location>
        <begin position="559"/>
        <end position="584"/>
    </location>
</feature>
<feature type="domain" description="Immunoglobulin" evidence="4">
    <location>
        <begin position="224"/>
        <end position="323"/>
    </location>
</feature>
<feature type="domain" description="Immunoglobulin" evidence="4">
    <location>
        <begin position="46"/>
        <end position="135"/>
    </location>
</feature>
<sequence>MWFSKKTTVIALFFVTICMVQRVLSQDLINIEVKNLLKMQHGLGWPYVLRVAEGNEALLRLDKKLEDLKSCDITTPFGLTFDVQSPPSNRYAKWSDGCGVRIRSIAMTDEGRWRMTATAGNNSFTGWSEVYVEESKSTYSAAPIALRDGETETEVELTSLENSYCLVSKPFSESSLVPGHCSVTLDRATRAIQGSWNILLGLPGQVSELEVQRQVTVETERLDVGYVYDRSENKLHLYCNILHTSKNITFCRFQKTSESFGYNIGDGLSDGRHSYYGDGFALKQCGLTLENPTANDYGTWRCSVGVQMWEGNVIRPQTPMQALISVPQDAVGLRIAGQIRNSDDEDVRTIFVQSYMPFTITCKANVSLSYCWFQHPNGTQYTPAQRLDEEQLFWYTGESLQTGDCGITFSHTTSEDAGKWICHMGPRDQLGIEITDHVVLRVTGSLAANKKEVGTNIGRTATLYCHTANGNRPLDYCRFLSPNFVGIRIDESVTENSAILNRYYFTPNRSLDYGDCSLTISPVNEEDIGVWTCAALIDQETLEGRDVITLYIDASTAPLFTAGIVGISLGAVVLVVALVGVLLYKRYWPKLPWRRTSSPSSSVDNFSMESMSQTSYDQ</sequence>
<keyword evidence="6" id="KW-1185">Reference proteome</keyword>
<dbReference type="Proteomes" id="UP000691718">
    <property type="component" value="Unassembled WGS sequence"/>
</dbReference>
<organism evidence="5 6">
    <name type="scientific">Parnassius apollo</name>
    <name type="common">Apollo butterfly</name>
    <name type="synonym">Papilio apollo</name>
    <dbReference type="NCBI Taxonomy" id="110799"/>
    <lineage>
        <taxon>Eukaryota</taxon>
        <taxon>Metazoa</taxon>
        <taxon>Ecdysozoa</taxon>
        <taxon>Arthropoda</taxon>
        <taxon>Hexapoda</taxon>
        <taxon>Insecta</taxon>
        <taxon>Pterygota</taxon>
        <taxon>Neoptera</taxon>
        <taxon>Endopterygota</taxon>
        <taxon>Lepidoptera</taxon>
        <taxon>Glossata</taxon>
        <taxon>Ditrysia</taxon>
        <taxon>Papilionoidea</taxon>
        <taxon>Papilionidae</taxon>
        <taxon>Parnassiinae</taxon>
        <taxon>Parnassini</taxon>
        <taxon>Parnassius</taxon>
        <taxon>Parnassius</taxon>
    </lineage>
</organism>
<feature type="chain" id="PRO_5035830248" evidence="3">
    <location>
        <begin position="26"/>
        <end position="618"/>
    </location>
</feature>
<gene>
    <name evidence="5" type="ORF">PAPOLLO_LOCUS26602</name>
</gene>
<keyword evidence="2" id="KW-0812">Transmembrane</keyword>
<name>A0A8S3Y5M8_PARAO</name>
<keyword evidence="2" id="KW-0472">Membrane</keyword>